<dbReference type="InterPro" id="IPR000281">
    <property type="entry name" value="HTH_RpiR"/>
</dbReference>
<evidence type="ECO:0000313" key="3">
    <source>
        <dbReference type="Proteomes" id="UP000254571"/>
    </source>
</evidence>
<dbReference type="EMBL" id="UGMX01000002">
    <property type="protein sequence ID" value="STW06571.1"/>
    <property type="molecule type" value="Genomic_DNA"/>
</dbReference>
<evidence type="ECO:0000259" key="1">
    <source>
        <dbReference type="PROSITE" id="PS51071"/>
    </source>
</evidence>
<dbReference type="InterPro" id="IPR009057">
    <property type="entry name" value="Homeodomain-like_sf"/>
</dbReference>
<organism evidence="2 3">
    <name type="scientific">Klebsiella grimontii</name>
    <dbReference type="NCBI Taxonomy" id="2058152"/>
    <lineage>
        <taxon>Bacteria</taxon>
        <taxon>Pseudomonadati</taxon>
        <taxon>Pseudomonadota</taxon>
        <taxon>Gammaproteobacteria</taxon>
        <taxon>Enterobacterales</taxon>
        <taxon>Enterobacteriaceae</taxon>
        <taxon>Klebsiella/Raoultella group</taxon>
        <taxon>Klebsiella</taxon>
    </lineage>
</organism>
<dbReference type="Proteomes" id="UP000254571">
    <property type="component" value="Unassembled WGS sequence"/>
</dbReference>
<dbReference type="AlphaFoldDB" id="A0A7H4P2A6"/>
<dbReference type="SUPFAM" id="SSF46689">
    <property type="entry name" value="Homeodomain-like"/>
    <property type="match status" value="1"/>
</dbReference>
<protein>
    <submittedName>
        <fullName evidence="2">RpiR family transcriptional regulator</fullName>
    </submittedName>
</protein>
<feature type="domain" description="HTH rpiR-type" evidence="1">
    <location>
        <begin position="13"/>
        <end position="89"/>
    </location>
</feature>
<dbReference type="Gene3D" id="1.10.10.10">
    <property type="entry name" value="Winged helix-like DNA-binding domain superfamily/Winged helix DNA-binding domain"/>
    <property type="match status" value="1"/>
</dbReference>
<name>A0A7H4P2A6_9ENTR</name>
<evidence type="ECO:0000313" key="2">
    <source>
        <dbReference type="EMBL" id="STW06571.1"/>
    </source>
</evidence>
<accession>A0A7H4P2A6</accession>
<proteinExistence type="predicted"/>
<dbReference type="GO" id="GO:0003700">
    <property type="term" value="F:DNA-binding transcription factor activity"/>
    <property type="evidence" value="ECO:0007669"/>
    <property type="project" value="InterPro"/>
</dbReference>
<dbReference type="InterPro" id="IPR036388">
    <property type="entry name" value="WH-like_DNA-bd_sf"/>
</dbReference>
<reference evidence="2 3" key="1">
    <citation type="submission" date="2018-06" db="EMBL/GenBank/DDBJ databases">
        <authorList>
            <consortium name="Pathogen Informatics"/>
            <person name="Doyle S."/>
        </authorList>
    </citation>
    <scope>NUCLEOTIDE SEQUENCE [LARGE SCALE GENOMIC DNA]</scope>
    <source>
        <strain evidence="2 3">NCTC9149</strain>
    </source>
</reference>
<dbReference type="PROSITE" id="PS51071">
    <property type="entry name" value="HTH_RPIR"/>
    <property type="match status" value="1"/>
</dbReference>
<sequence>MKMAVKREKGRVDLFGERFRARAHQLSPRLLAVASYINDNREAVLERTAMEIASATNTSDATVVRAIQALGFAGLRETEADHGTLVWPIGDLVGKDDFNGERALQRCPFEH</sequence>
<comment type="caution">
    <text evidence="2">The sequence shown here is derived from an EMBL/GenBank/DDBJ whole genome shotgun (WGS) entry which is preliminary data.</text>
</comment>
<gene>
    <name evidence="2" type="ORF">NCTC9149_02992</name>
</gene>